<accession>A0A250WWY5</accession>
<dbReference type="AlphaFoldDB" id="A0A250WWY5"/>
<evidence type="ECO:0000313" key="1">
    <source>
        <dbReference type="EMBL" id="GAX75132.1"/>
    </source>
</evidence>
<evidence type="ECO:0000313" key="2">
    <source>
        <dbReference type="Proteomes" id="UP000232323"/>
    </source>
</evidence>
<protein>
    <submittedName>
        <fullName evidence="1">Uncharacterized protein</fullName>
    </submittedName>
</protein>
<reference evidence="1 2" key="1">
    <citation type="submission" date="2017-08" db="EMBL/GenBank/DDBJ databases">
        <title>Acidophilic green algal genome provides insights into adaptation to an acidic environment.</title>
        <authorList>
            <person name="Hirooka S."/>
            <person name="Hirose Y."/>
            <person name="Kanesaki Y."/>
            <person name="Higuchi S."/>
            <person name="Fujiwara T."/>
            <person name="Onuma R."/>
            <person name="Era A."/>
            <person name="Ohbayashi R."/>
            <person name="Uzuka A."/>
            <person name="Nozaki H."/>
            <person name="Yoshikawa H."/>
            <person name="Miyagishima S.Y."/>
        </authorList>
    </citation>
    <scope>NUCLEOTIDE SEQUENCE [LARGE SCALE GENOMIC DNA]</scope>
    <source>
        <strain evidence="1 2">NIES-2499</strain>
    </source>
</reference>
<comment type="caution">
    <text evidence="1">The sequence shown here is derived from an EMBL/GenBank/DDBJ whole genome shotgun (WGS) entry which is preliminary data.</text>
</comment>
<gene>
    <name evidence="1" type="ORF">CEUSTIGMA_g2576.t1</name>
</gene>
<keyword evidence="2" id="KW-1185">Reference proteome</keyword>
<proteinExistence type="predicted"/>
<dbReference type="Proteomes" id="UP000232323">
    <property type="component" value="Unassembled WGS sequence"/>
</dbReference>
<dbReference type="EMBL" id="BEGY01000010">
    <property type="protein sequence ID" value="GAX75132.1"/>
    <property type="molecule type" value="Genomic_DNA"/>
</dbReference>
<sequence>MMCKRGSRNKQCSITLPRVCLHSFTACYYLLALTEAICNHDALLSAELSDTGAKQYPTKKQPLLHLEAKDLTTLSNAGTEATLSATRSNYIFFEPDWDNQTEGNHGKVNGRTILEQGRRKPDLHFERYLPLEDKMGRRHDRMRIYTDTIVLPVAKLRRREWCGELNFKASLMKGRIYQDAGTSHYFYEPDACRLRRLPVSGAAACLAGKRLVFLGDSISRYHYLSLIHFLASGGYQNPYGDVRRKGNRSVTHVDHWDHDWDQYYKGVVKQINGYLNGRGELTCKYVRHPSFEEWAFSMPEEHVQIDFKMVHTRPSWTMAGIRALKWAARREGNDQNNGKGLKIGLKSWKQILHGGNREILENRSIIITADDDDGQSDASKSHSHQDVIFPQMDASSVREERTRDEILVVMNMCARRSMIRSEEERNHFRMANKEIFQFGRRLACRNKSIRLIWRSCTVGPMLAYSWMDDMARSFGWSVLHADELMAAGSRQGIDLTWDGTHLLLLGLETLNDMLLNNICPVTK</sequence>
<dbReference type="OrthoDB" id="413579at2759"/>
<organism evidence="1 2">
    <name type="scientific">Chlamydomonas eustigma</name>
    <dbReference type="NCBI Taxonomy" id="1157962"/>
    <lineage>
        <taxon>Eukaryota</taxon>
        <taxon>Viridiplantae</taxon>
        <taxon>Chlorophyta</taxon>
        <taxon>core chlorophytes</taxon>
        <taxon>Chlorophyceae</taxon>
        <taxon>CS clade</taxon>
        <taxon>Chlamydomonadales</taxon>
        <taxon>Chlamydomonadaceae</taxon>
        <taxon>Chlamydomonas</taxon>
    </lineage>
</organism>
<name>A0A250WWY5_9CHLO</name>